<evidence type="ECO:0000256" key="5">
    <source>
        <dbReference type="ARBA" id="ARBA00022989"/>
    </source>
</evidence>
<dbReference type="Pfam" id="PF03600">
    <property type="entry name" value="CitMHS"/>
    <property type="match status" value="1"/>
</dbReference>
<keyword evidence="2" id="KW-0813">Transport</keyword>
<keyword evidence="4" id="KW-0677">Repeat</keyword>
<dbReference type="EMBL" id="JAAXOW010000002">
    <property type="protein sequence ID" value="NKX93271.1"/>
    <property type="molecule type" value="Genomic_DNA"/>
</dbReference>
<organism evidence="9 10">
    <name type="scientific">Sanguibacter hominis ATCC BAA-789</name>
    <dbReference type="NCBI Taxonomy" id="1312740"/>
    <lineage>
        <taxon>Bacteria</taxon>
        <taxon>Bacillati</taxon>
        <taxon>Actinomycetota</taxon>
        <taxon>Actinomycetes</taxon>
        <taxon>Micrococcales</taxon>
        <taxon>Sanguibacteraceae</taxon>
        <taxon>Sanguibacter</taxon>
    </lineage>
</organism>
<feature type="transmembrane region" description="Helical" evidence="7">
    <location>
        <begin position="495"/>
        <end position="528"/>
    </location>
</feature>
<dbReference type="Proteomes" id="UP000774283">
    <property type="component" value="Unassembled WGS sequence"/>
</dbReference>
<evidence type="ECO:0000256" key="1">
    <source>
        <dbReference type="ARBA" id="ARBA00004141"/>
    </source>
</evidence>
<feature type="transmembrane region" description="Helical" evidence="7">
    <location>
        <begin position="136"/>
        <end position="160"/>
    </location>
</feature>
<evidence type="ECO:0000313" key="10">
    <source>
        <dbReference type="Proteomes" id="UP000774283"/>
    </source>
</evidence>
<comment type="caution">
    <text evidence="9">The sequence shown here is derived from an EMBL/GenBank/DDBJ whole genome shotgun (WGS) entry which is preliminary data.</text>
</comment>
<feature type="transmembrane region" description="Helical" evidence="7">
    <location>
        <begin position="412"/>
        <end position="443"/>
    </location>
</feature>
<feature type="transmembrane region" description="Helical" evidence="7">
    <location>
        <begin position="51"/>
        <end position="69"/>
    </location>
</feature>
<dbReference type="PANTHER" id="PTHR43652:SF2">
    <property type="entry name" value="BASIC AMINO ACID ANTIPORTER YFCC-RELATED"/>
    <property type="match status" value="1"/>
</dbReference>
<comment type="subcellular location">
    <subcellularLocation>
        <location evidence="1">Membrane</location>
        <topology evidence="1">Multi-pass membrane protein</topology>
    </subcellularLocation>
</comment>
<protein>
    <submittedName>
        <fullName evidence="9">SLC13 family permease</fullName>
    </submittedName>
</protein>
<evidence type="ECO:0000256" key="6">
    <source>
        <dbReference type="ARBA" id="ARBA00023136"/>
    </source>
</evidence>
<evidence type="ECO:0000256" key="2">
    <source>
        <dbReference type="ARBA" id="ARBA00022448"/>
    </source>
</evidence>
<dbReference type="PROSITE" id="PS51202">
    <property type="entry name" value="RCK_C"/>
    <property type="match status" value="1"/>
</dbReference>
<keyword evidence="3 7" id="KW-0812">Transmembrane</keyword>
<gene>
    <name evidence="9" type="ORF">HF995_08325</name>
</gene>
<evidence type="ECO:0000256" key="7">
    <source>
        <dbReference type="SAM" id="Phobius"/>
    </source>
</evidence>
<feature type="transmembrane region" description="Helical" evidence="7">
    <location>
        <begin position="540"/>
        <end position="562"/>
    </location>
</feature>
<dbReference type="GO" id="GO:0006813">
    <property type="term" value="P:potassium ion transport"/>
    <property type="evidence" value="ECO:0007669"/>
    <property type="project" value="InterPro"/>
</dbReference>
<evidence type="ECO:0000256" key="4">
    <source>
        <dbReference type="ARBA" id="ARBA00022737"/>
    </source>
</evidence>
<feature type="transmembrane region" description="Helical" evidence="7">
    <location>
        <begin position="574"/>
        <end position="597"/>
    </location>
</feature>
<dbReference type="InterPro" id="IPR051679">
    <property type="entry name" value="DASS-Related_Transporters"/>
</dbReference>
<dbReference type="GO" id="GO:0008324">
    <property type="term" value="F:monoatomic cation transmembrane transporter activity"/>
    <property type="evidence" value="ECO:0007669"/>
    <property type="project" value="InterPro"/>
</dbReference>
<dbReference type="InterPro" id="IPR006037">
    <property type="entry name" value="RCK_C"/>
</dbReference>
<name>A0A9X5FFR3_9MICO</name>
<evidence type="ECO:0000256" key="3">
    <source>
        <dbReference type="ARBA" id="ARBA00022692"/>
    </source>
</evidence>
<accession>A0A9X5FFR3</accession>
<keyword evidence="10" id="KW-1185">Reference proteome</keyword>
<feature type="transmembrane region" description="Helical" evidence="7">
    <location>
        <begin position="93"/>
        <end position="124"/>
    </location>
</feature>
<reference evidence="9 10" key="1">
    <citation type="submission" date="2020-04" db="EMBL/GenBank/DDBJ databases">
        <title>MicrobeNet Type strains.</title>
        <authorList>
            <person name="Nicholson A.C."/>
        </authorList>
    </citation>
    <scope>NUCLEOTIDE SEQUENCE [LARGE SCALE GENOMIC DNA]</scope>
    <source>
        <strain evidence="9 10">ATCC BAA-789</strain>
    </source>
</reference>
<evidence type="ECO:0000259" key="8">
    <source>
        <dbReference type="PROSITE" id="PS51202"/>
    </source>
</evidence>
<feature type="transmembrane region" description="Helical" evidence="7">
    <location>
        <begin position="172"/>
        <end position="195"/>
    </location>
</feature>
<proteinExistence type="predicted"/>
<dbReference type="RefSeq" id="WP_168447327.1">
    <property type="nucleotide sequence ID" value="NZ_JAAXOW010000002.1"/>
</dbReference>
<keyword evidence="5 7" id="KW-1133">Transmembrane helix</keyword>
<dbReference type="PANTHER" id="PTHR43652">
    <property type="entry name" value="BASIC AMINO ACID ANTIPORTER YFCC-RELATED"/>
    <property type="match status" value="1"/>
</dbReference>
<sequence length="599" mass="61493">MTDATITLLVLAGSIVLFVWNRWPVGLVAVITAFALLVTGQVGPERVVAGFGDPVVVFLATLFVISAGLEETGVTAWAGERLTRADGVGRARIVLALLGVCAALAAVITPNGATAAMLPVAVVVARRVDVLPSRLLLPLAFAASAGAMLTLSGSVVNVIVSDASRGAGGPGFGYFEFALVGVPLVAVTAVIGVWLGPRLLPERTSALLPPDFSTYRSTVTQHYGLSGGVFRLGVRPGSSVVGSAFAGVVMPDGLELVGAHDVAGLGVTERQALQVGDSIVVAGARTDAERFASTSALDLEMVALSAPDGGPLLSRDQGVAEVVVPPRSPLRGLSVFPGMRRASGLTILAVRRLGQDRGLRPTALEQGDALLVHGGWPAVEALSHDRELLLVDQPDAVRRQVVPLGSRAGRALAVLAATVALLASGVVAPAVAGLAGAAAMVGLRVLTSDQAYRAVSWQTVVLIGALIPMSEAIRASGAADIVADVIVAAGGRQPYVLLVVLFLVTAVLGQVVSNTATTLIMVPIALVAAQTANVPAQPVLMLMAVAGAASFLTPIATPANMMVMEPAGYRFGDYWRLGLVMMLAWLAITLLLVPVFWPL</sequence>
<feature type="domain" description="RCK C-terminal" evidence="8">
    <location>
        <begin position="307"/>
        <end position="388"/>
    </location>
</feature>
<keyword evidence="6 7" id="KW-0472">Membrane</keyword>
<dbReference type="SUPFAM" id="SSF116726">
    <property type="entry name" value="TrkA C-terminal domain-like"/>
    <property type="match status" value="1"/>
</dbReference>
<dbReference type="GO" id="GO:0005886">
    <property type="term" value="C:plasma membrane"/>
    <property type="evidence" value="ECO:0007669"/>
    <property type="project" value="TreeGrafter"/>
</dbReference>
<dbReference type="AlphaFoldDB" id="A0A9X5FFR3"/>
<feature type="transmembrane region" description="Helical" evidence="7">
    <location>
        <begin position="6"/>
        <end position="39"/>
    </location>
</feature>
<evidence type="ECO:0000313" key="9">
    <source>
        <dbReference type="EMBL" id="NKX93271.1"/>
    </source>
</evidence>
<dbReference type="InterPro" id="IPR004680">
    <property type="entry name" value="Cit_transptr-like_dom"/>
</dbReference>
<dbReference type="InterPro" id="IPR036721">
    <property type="entry name" value="RCK_C_sf"/>
</dbReference>